<organism evidence="2 3">
    <name type="scientific">Candidatus Saganbacteria bacterium</name>
    <dbReference type="NCBI Taxonomy" id="2575572"/>
    <lineage>
        <taxon>Bacteria</taxon>
        <taxon>Bacillati</taxon>
        <taxon>Saganbacteria</taxon>
    </lineage>
</organism>
<evidence type="ECO:0000259" key="1">
    <source>
        <dbReference type="Pfam" id="PF04986"/>
    </source>
</evidence>
<dbReference type="Pfam" id="PF04986">
    <property type="entry name" value="Y2_Tnp"/>
    <property type="match status" value="1"/>
</dbReference>
<dbReference type="AlphaFoldDB" id="A0A833KZP3"/>
<feature type="domain" description="Transposase IS801/IS1294" evidence="1">
    <location>
        <begin position="21"/>
        <end position="128"/>
    </location>
</feature>
<reference evidence="2 3" key="1">
    <citation type="submission" date="2019-12" db="EMBL/GenBank/DDBJ databases">
        <authorList>
            <person name="Wolfe R."/>
            <person name="Danczak R."/>
            <person name="Wilkins M."/>
        </authorList>
    </citation>
    <scope>NUCLEOTIDE SEQUENCE [LARGE SCALE GENOMIC DNA]</scope>
    <source>
        <strain evidence="2">X2_MaxBin.013</strain>
    </source>
</reference>
<dbReference type="Proteomes" id="UP000488506">
    <property type="component" value="Unassembled WGS sequence"/>
</dbReference>
<dbReference type="GO" id="GO:0003677">
    <property type="term" value="F:DNA binding"/>
    <property type="evidence" value="ECO:0007669"/>
    <property type="project" value="InterPro"/>
</dbReference>
<evidence type="ECO:0000313" key="3">
    <source>
        <dbReference type="Proteomes" id="UP000488506"/>
    </source>
</evidence>
<dbReference type="InterPro" id="IPR007069">
    <property type="entry name" value="Transposase_32"/>
</dbReference>
<evidence type="ECO:0000313" key="2">
    <source>
        <dbReference type="EMBL" id="KAF0132895.1"/>
    </source>
</evidence>
<protein>
    <submittedName>
        <fullName evidence="2">Transposase</fullName>
    </submittedName>
</protein>
<accession>A0A833KZP3</accession>
<sequence length="208" mass="24677">MRRAFSDQEFVSPPEYADNVCSSKEKFNKFLDKLWGINWNLHIAKNLKKAKDILGYIARYLKKPPISNRRIIEYDESAITFLARDYEKKKRLPFSISLDYFFISLFEHIPLPSFPLVRWYGLFSNRNKKKYIEQLQGLIPSKKQKEESDPRPMWRIRFEQRYGNDPLLCPVCKKEMELLFVLSARTIKKLGLLSLEEVLPAFCLNPSF</sequence>
<name>A0A833KZP3_UNCSA</name>
<dbReference type="EMBL" id="WPAF01000039">
    <property type="protein sequence ID" value="KAF0132895.1"/>
    <property type="molecule type" value="Genomic_DNA"/>
</dbReference>
<dbReference type="GO" id="GO:0006313">
    <property type="term" value="P:DNA transposition"/>
    <property type="evidence" value="ECO:0007669"/>
    <property type="project" value="InterPro"/>
</dbReference>
<proteinExistence type="predicted"/>
<gene>
    <name evidence="2" type="ORF">FD145_1508</name>
</gene>
<comment type="caution">
    <text evidence="2">The sequence shown here is derived from an EMBL/GenBank/DDBJ whole genome shotgun (WGS) entry which is preliminary data.</text>
</comment>
<dbReference type="GO" id="GO:0004803">
    <property type="term" value="F:transposase activity"/>
    <property type="evidence" value="ECO:0007669"/>
    <property type="project" value="InterPro"/>
</dbReference>